<dbReference type="GO" id="GO:0099518">
    <property type="term" value="P:vesicle cytoskeletal trafficking"/>
    <property type="evidence" value="ECO:0007669"/>
    <property type="project" value="TreeGrafter"/>
</dbReference>
<reference evidence="4" key="1">
    <citation type="submission" date="2017-11" db="EMBL/GenBank/DDBJ databases">
        <authorList>
            <person name="Lima N.C."/>
            <person name="Parody-Merino A.M."/>
            <person name="Battley P.F."/>
            <person name="Fidler A.E."/>
            <person name="Prosdocimi F."/>
        </authorList>
    </citation>
    <scope>NUCLEOTIDE SEQUENCE [LARGE SCALE GENOMIC DNA]</scope>
</reference>
<organism evidence="3 4">
    <name type="scientific">Limosa lapponica baueri</name>
    <dbReference type="NCBI Taxonomy" id="1758121"/>
    <lineage>
        <taxon>Eukaryota</taxon>
        <taxon>Metazoa</taxon>
        <taxon>Chordata</taxon>
        <taxon>Craniata</taxon>
        <taxon>Vertebrata</taxon>
        <taxon>Euteleostomi</taxon>
        <taxon>Archelosauria</taxon>
        <taxon>Archosauria</taxon>
        <taxon>Dinosauria</taxon>
        <taxon>Saurischia</taxon>
        <taxon>Theropoda</taxon>
        <taxon>Coelurosauria</taxon>
        <taxon>Aves</taxon>
        <taxon>Neognathae</taxon>
        <taxon>Neoaves</taxon>
        <taxon>Charadriiformes</taxon>
        <taxon>Scolopacidae</taxon>
        <taxon>Limosa</taxon>
    </lineage>
</organism>
<keyword evidence="1" id="KW-0175">Coiled coil</keyword>
<feature type="coiled-coil region" evidence="1">
    <location>
        <begin position="233"/>
        <end position="422"/>
    </location>
</feature>
<dbReference type="OrthoDB" id="5583482at2759"/>
<feature type="region of interest" description="Disordered" evidence="2">
    <location>
        <begin position="1"/>
        <end position="38"/>
    </location>
</feature>
<evidence type="ECO:0000313" key="4">
    <source>
        <dbReference type="Proteomes" id="UP000233556"/>
    </source>
</evidence>
<dbReference type="GO" id="GO:0005802">
    <property type="term" value="C:trans-Golgi network"/>
    <property type="evidence" value="ECO:0007669"/>
    <property type="project" value="TreeGrafter"/>
</dbReference>
<evidence type="ECO:0000256" key="2">
    <source>
        <dbReference type="SAM" id="MobiDB-lite"/>
    </source>
</evidence>
<feature type="compositionally biased region" description="Basic and acidic residues" evidence="2">
    <location>
        <begin position="19"/>
        <end position="29"/>
    </location>
</feature>
<accession>A0A2I0TXT0</accession>
<dbReference type="InterPro" id="IPR038830">
    <property type="entry name" value="CCDC186"/>
</dbReference>
<feature type="coiled-coil region" evidence="1">
    <location>
        <begin position="449"/>
        <end position="608"/>
    </location>
</feature>
<sequence>MQSTVEPVNPSDGASSRSPDNEKSDKTSGMKDCSSISCTGDEAGVLERESRLLPSDQDSAVLDISSNGALAERQKHQRGAADCCANTCSERKVEGFAKPEHISSEEFELQDPKTNQTEQSLMELLQELREESDFVKKSSDKIYSESPYDTDCTKKLISTIHQTSSQEDLLKEIESELLSTDFSKERKFPNGVRKGEQALAVFEKCVQDKYLEQEQTIKKAGNGCPTFHIRHSDTMLEARMEELNKEVKTSKDKLLAQDAAAKNAIQQLHKEMAFRMEQANKKCEEARHEKETMVMKYVRGEKESLDLRKEKEILERRVRDANKEIEKHTNKIKQLSQEKGRLHQLYETKDGEATRLNREIEKLKEEINSHVIKVKWAQNKLKTEMDSHKETKDRLKDATTKLTEAKEEADQIRKNCQEMIKTYQESEEIKSNELDAKLRVTKGELEKQIQEKSDHLEVHHAKIKELEDLKRTFKEGMDELRTLRTKVKCLEDERLRTEDELSKYKEIINRQKTEIQNLLDRVKTVDRLQDQHQRDEQEISALKEEVDGFNSLIADLQKDIEGSRKRESELLIFTEKLTSKNAQLQSENNSLQSQLDKLSYSERELQNQLECVQQAKDDLSYILREEAGTLSSEASDFNKVHLSRRGGIMASLYTSHPADSGLTLELSLEINRKLQAVLEDTLLKNITLKVRAEALGYQEQWVLPVQNQQKLLLILAWIFQALLSKRKR</sequence>
<dbReference type="PANTHER" id="PTHR18911">
    <property type="entry name" value="CTCL TUMOR ANTIGEN HD-CL-01"/>
    <property type="match status" value="1"/>
</dbReference>
<evidence type="ECO:0008006" key="5">
    <source>
        <dbReference type="Google" id="ProtNLM"/>
    </source>
</evidence>
<protein>
    <recommendedName>
        <fullName evidence="5">Coiled-coil domain-containing protein 186</fullName>
    </recommendedName>
</protein>
<evidence type="ECO:0000313" key="3">
    <source>
        <dbReference type="EMBL" id="PKU38503.1"/>
    </source>
</evidence>
<dbReference type="AlphaFoldDB" id="A0A2I0TXT0"/>
<name>A0A2I0TXT0_LIMLA</name>
<dbReference type="EMBL" id="KZ506729">
    <property type="protein sequence ID" value="PKU38503.1"/>
    <property type="molecule type" value="Genomic_DNA"/>
</dbReference>
<gene>
    <name evidence="3" type="ORF">llap_11191</name>
</gene>
<reference evidence="4" key="2">
    <citation type="submission" date="2017-12" db="EMBL/GenBank/DDBJ databases">
        <title>Genome sequence of the Bar-tailed Godwit (Limosa lapponica baueri).</title>
        <authorList>
            <person name="Lima N.C.B."/>
            <person name="Parody-Merino A.M."/>
            <person name="Battley P.F."/>
            <person name="Fidler A.E."/>
            <person name="Prosdocimi F."/>
        </authorList>
    </citation>
    <scope>NUCLEOTIDE SEQUENCE [LARGE SCALE GENOMIC DNA]</scope>
</reference>
<dbReference type="Proteomes" id="UP000233556">
    <property type="component" value="Unassembled WGS sequence"/>
</dbReference>
<dbReference type="GO" id="GO:0031267">
    <property type="term" value="F:small GTPase binding"/>
    <property type="evidence" value="ECO:0007669"/>
    <property type="project" value="TreeGrafter"/>
</dbReference>
<keyword evidence="4" id="KW-1185">Reference proteome</keyword>
<evidence type="ECO:0000256" key="1">
    <source>
        <dbReference type="SAM" id="Coils"/>
    </source>
</evidence>
<proteinExistence type="predicted"/>
<feature type="compositionally biased region" description="Polar residues" evidence="2">
    <location>
        <begin position="1"/>
        <end position="18"/>
    </location>
</feature>
<dbReference type="PANTHER" id="PTHR18911:SF5">
    <property type="entry name" value="COILED-COIL DOMAIN-CONTAINING PROTEIN 186"/>
    <property type="match status" value="1"/>
</dbReference>